<dbReference type="InterPro" id="IPR036595">
    <property type="entry name" value="A-macroglobulin_rcpt-bd_sf"/>
</dbReference>
<dbReference type="Pfam" id="PF07677">
    <property type="entry name" value="A2M_recep"/>
    <property type="match status" value="1"/>
</dbReference>
<dbReference type="Gene3D" id="2.60.40.690">
    <property type="entry name" value="Alpha-macroglobulin, receptor-binding domain"/>
    <property type="match status" value="1"/>
</dbReference>
<organism evidence="4 5">
    <name type="scientific">Sphenodon punctatus</name>
    <name type="common">Tuatara</name>
    <name type="synonym">Hatteria punctata</name>
    <dbReference type="NCBI Taxonomy" id="8508"/>
    <lineage>
        <taxon>Eukaryota</taxon>
        <taxon>Metazoa</taxon>
        <taxon>Chordata</taxon>
        <taxon>Craniata</taxon>
        <taxon>Vertebrata</taxon>
        <taxon>Euteleostomi</taxon>
        <taxon>Lepidosauria</taxon>
        <taxon>Sphenodontia</taxon>
        <taxon>Sphenodontidae</taxon>
        <taxon>Sphenodon</taxon>
    </lineage>
</organism>
<reference evidence="4" key="2">
    <citation type="submission" date="2025-09" db="UniProtKB">
        <authorList>
            <consortium name="Ensembl"/>
        </authorList>
    </citation>
    <scope>IDENTIFICATION</scope>
</reference>
<keyword evidence="5" id="KW-1185">Reference proteome</keyword>
<dbReference type="InterPro" id="IPR009048">
    <property type="entry name" value="A-macroglobulin_rcpt-bd"/>
</dbReference>
<evidence type="ECO:0000259" key="3">
    <source>
        <dbReference type="SMART" id="SM01361"/>
    </source>
</evidence>
<dbReference type="SUPFAM" id="SSF49410">
    <property type="entry name" value="Alpha-macroglobulin receptor domain"/>
    <property type="match status" value="1"/>
</dbReference>
<dbReference type="PANTHER" id="PTHR11412:SF136">
    <property type="entry name" value="CD109 ANTIGEN"/>
    <property type="match status" value="1"/>
</dbReference>
<dbReference type="GeneTree" id="ENSGT00940000155926"/>
<dbReference type="GO" id="GO:0005615">
    <property type="term" value="C:extracellular space"/>
    <property type="evidence" value="ECO:0007669"/>
    <property type="project" value="TreeGrafter"/>
</dbReference>
<evidence type="ECO:0000313" key="4">
    <source>
        <dbReference type="Ensembl" id="ENSSPUP00000023741.1"/>
    </source>
</evidence>
<accession>A0A8D0HQ66</accession>
<keyword evidence="2" id="KW-0882">Thioester bond</keyword>
<evidence type="ECO:0000256" key="2">
    <source>
        <dbReference type="ARBA" id="ARBA00022966"/>
    </source>
</evidence>
<dbReference type="Ensembl" id="ENSSPUT00000025329.1">
    <property type="protein sequence ID" value="ENSSPUP00000023741.1"/>
    <property type="gene ID" value="ENSSPUG00000018206.1"/>
</dbReference>
<proteinExistence type="predicted"/>
<feature type="domain" description="Alpha-macroglobulin receptor-binding" evidence="3">
    <location>
        <begin position="1"/>
        <end position="83"/>
    </location>
</feature>
<dbReference type="OMA" id="NQGIAFY"/>
<dbReference type="InterPro" id="IPR050473">
    <property type="entry name" value="A2M/Complement_sys"/>
</dbReference>
<name>A0A8D0HQ66_SPHPU</name>
<dbReference type="Proteomes" id="UP000694392">
    <property type="component" value="Unplaced"/>
</dbReference>
<protein>
    <recommendedName>
        <fullName evidence="3">Alpha-macroglobulin receptor-binding domain-containing protein</fullName>
    </recommendedName>
</protein>
<evidence type="ECO:0000256" key="1">
    <source>
        <dbReference type="ARBA" id="ARBA00022729"/>
    </source>
</evidence>
<dbReference type="SMART" id="SM01361">
    <property type="entry name" value="A2M_recep"/>
    <property type="match status" value="1"/>
</dbReference>
<dbReference type="AlphaFoldDB" id="A0A8D0HQ66"/>
<keyword evidence="1" id="KW-0732">Signal</keyword>
<evidence type="ECO:0000313" key="5">
    <source>
        <dbReference type="Proteomes" id="UP000694392"/>
    </source>
</evidence>
<sequence>MALMEVGLLSGFSVSPDFIPLSDPVKKVEKDNGKVNLYLDSLNETQICVDIPAVRDFKVANTQDASVTIVDYYEPRRRAVRSYNSKVMQRLQPCVFCESD</sequence>
<reference evidence="4" key="1">
    <citation type="submission" date="2025-08" db="UniProtKB">
        <authorList>
            <consortium name="Ensembl"/>
        </authorList>
    </citation>
    <scope>IDENTIFICATION</scope>
</reference>
<dbReference type="PANTHER" id="PTHR11412">
    <property type="entry name" value="MACROGLOBULIN / COMPLEMENT"/>
    <property type="match status" value="1"/>
</dbReference>